<evidence type="ECO:0000259" key="4">
    <source>
        <dbReference type="Pfam" id="PF17748"/>
    </source>
</evidence>
<feature type="domain" description="Vid27 N-terminal" evidence="4">
    <location>
        <begin position="1"/>
        <end position="162"/>
    </location>
</feature>
<dbReference type="EMBL" id="JASJQH010007534">
    <property type="protein sequence ID" value="KAK9707718.1"/>
    <property type="molecule type" value="Genomic_DNA"/>
</dbReference>
<accession>A0ABR2VW47</accession>
<dbReference type="PANTHER" id="PTHR31913:SF0">
    <property type="entry name" value="VACUOLAR IMPORT AND DEGRADATION PROTEIN 27"/>
    <property type="match status" value="1"/>
</dbReference>
<dbReference type="Pfam" id="PF08553">
    <property type="entry name" value="VID27"/>
    <property type="match status" value="1"/>
</dbReference>
<dbReference type="Pfam" id="PF17747">
    <property type="entry name" value="VID27_PH"/>
    <property type="match status" value="1"/>
</dbReference>
<sequence>MFLFNSFSKYIWDSPNGADLFTLPTGQFYLLRPDSHKNSRECIFKDSQAVIRRTGTEFQYQLVVSRVYDEGEEELEEDNLNEEEYSFLLDQDLHFYHAEYEGSPSFIWSDLDNEDQFFEFVAEENTDPDRLETFQLTVFECMYERKYRKSHTEAKDEDFKEFIFDPEVYESAQLPPPPVVVQKESPAPSTPVRSVNQAKPPAHASAPEGDDVALVTGELYLFSINHNTFLLETSEANAKIIEVNQYEYWLSVEGDGRPYIAQPIGSDMNPVFSKEHHSFIWCYTDDAGSVYSWSLKFTDPQQEQTFIESFGRCMYETLNRQNFSKVKSDDQRYITDAYQEDIEMVDAFSESDQESDRSDDDEEEEEEEEEVEVKSSAPSSKTAESNSQLAVGYKHDRSFVVRGTKIGVFKHTDDDQLEFSTTINNVSTPSGKSFAPSKVMLHEEDSSMVLMDPKDEHALYKMDLEYGKVVETWPVHEYIQCSNIMPDTKFAQLTPQKTLVGMSHNAVYRVDPRLPNYKMVDSQLKQYVTKNDFSCATTTENGQIAVASNKGDIRLFNKLGINAKTALPPLGDPIIGIDVTASGRYIVATCKTYLLLIDTMIKSSSTPTYGFEKSFPKNEKPIPKRLQLKPEHVAYMNEPVNFTPAKFNTSEAEDERTIVTSTGPYVITWNFRKVVKQGRLDDYQIKRYTDNVVADNFKFGEDRNIVVALPHDVTMVNKKTLKSPVRVLQTPTRKLRSRSDIVNSPY</sequence>
<feature type="region of interest" description="Disordered" evidence="1">
    <location>
        <begin position="344"/>
        <end position="388"/>
    </location>
</feature>
<proteinExistence type="predicted"/>
<evidence type="ECO:0000259" key="2">
    <source>
        <dbReference type="Pfam" id="PF08553"/>
    </source>
</evidence>
<dbReference type="Pfam" id="PF17748">
    <property type="entry name" value="VID27_N"/>
    <property type="match status" value="1"/>
</dbReference>
<dbReference type="InterPro" id="IPR040979">
    <property type="entry name" value="Vid27_N"/>
</dbReference>
<feature type="domain" description="Vacuolar import/degradation Vid27 C-terminal" evidence="2">
    <location>
        <begin position="385"/>
        <end position="727"/>
    </location>
</feature>
<evidence type="ECO:0000259" key="3">
    <source>
        <dbReference type="Pfam" id="PF17747"/>
    </source>
</evidence>
<keyword evidence="6" id="KW-1185">Reference proteome</keyword>
<reference evidence="5 6" key="1">
    <citation type="submission" date="2023-04" db="EMBL/GenBank/DDBJ databases">
        <title>Genome of Basidiobolus ranarum AG-B5.</title>
        <authorList>
            <person name="Stajich J.E."/>
            <person name="Carter-House D."/>
            <person name="Gryganskyi A."/>
        </authorList>
    </citation>
    <scope>NUCLEOTIDE SEQUENCE [LARGE SCALE GENOMIC DNA]</scope>
    <source>
        <strain evidence="5 6">AG-B5</strain>
    </source>
</reference>
<dbReference type="InterPro" id="IPR013863">
    <property type="entry name" value="VID27_C"/>
</dbReference>
<feature type="domain" description="Vid27 PH-like" evidence="3">
    <location>
        <begin position="214"/>
        <end position="317"/>
    </location>
</feature>
<dbReference type="GO" id="GO:0052905">
    <property type="term" value="F:tRNA (guanosine(9)-N1)-methyltransferase activity"/>
    <property type="evidence" value="ECO:0007669"/>
    <property type="project" value="UniProtKB-EC"/>
</dbReference>
<dbReference type="SUPFAM" id="SSF69322">
    <property type="entry name" value="Tricorn protease domain 2"/>
    <property type="match status" value="1"/>
</dbReference>
<evidence type="ECO:0000313" key="6">
    <source>
        <dbReference type="Proteomes" id="UP001479436"/>
    </source>
</evidence>
<feature type="compositionally biased region" description="Acidic residues" evidence="1">
    <location>
        <begin position="344"/>
        <end position="371"/>
    </location>
</feature>
<dbReference type="InterPro" id="IPR040768">
    <property type="entry name" value="Vid27_PH"/>
</dbReference>
<dbReference type="EC" id="2.1.1.221" evidence="5"/>
<keyword evidence="5" id="KW-0808">Transferase</keyword>
<dbReference type="Proteomes" id="UP001479436">
    <property type="component" value="Unassembled WGS sequence"/>
</dbReference>
<name>A0ABR2VW47_9FUNG</name>
<keyword evidence="5" id="KW-0489">Methyltransferase</keyword>
<comment type="caution">
    <text evidence="5">The sequence shown here is derived from an EMBL/GenBank/DDBJ whole genome shotgun (WGS) entry which is preliminary data.</text>
</comment>
<gene>
    <name evidence="5" type="primary">vid27</name>
    <name evidence="5" type="ORF">K7432_010024</name>
</gene>
<protein>
    <submittedName>
        <fullName evidence="5">Vacuolar import and degradation protein 27</fullName>
        <ecNumber evidence="5">2.1.1.221</ecNumber>
    </submittedName>
</protein>
<evidence type="ECO:0000313" key="5">
    <source>
        <dbReference type="EMBL" id="KAK9707718.1"/>
    </source>
</evidence>
<dbReference type="PANTHER" id="PTHR31913">
    <property type="entry name" value="VACUOLAR IMPORT AND DEGRADATION PROTEIN 27"/>
    <property type="match status" value="1"/>
</dbReference>
<feature type="region of interest" description="Disordered" evidence="1">
    <location>
        <begin position="174"/>
        <end position="208"/>
    </location>
</feature>
<dbReference type="InterPro" id="IPR040458">
    <property type="entry name" value="Vid27"/>
</dbReference>
<evidence type="ECO:0000256" key="1">
    <source>
        <dbReference type="SAM" id="MobiDB-lite"/>
    </source>
</evidence>
<dbReference type="GO" id="GO:0032259">
    <property type="term" value="P:methylation"/>
    <property type="evidence" value="ECO:0007669"/>
    <property type="project" value="UniProtKB-KW"/>
</dbReference>
<organism evidence="5 6">
    <name type="scientific">Basidiobolus ranarum</name>
    <dbReference type="NCBI Taxonomy" id="34480"/>
    <lineage>
        <taxon>Eukaryota</taxon>
        <taxon>Fungi</taxon>
        <taxon>Fungi incertae sedis</taxon>
        <taxon>Zoopagomycota</taxon>
        <taxon>Entomophthoromycotina</taxon>
        <taxon>Basidiobolomycetes</taxon>
        <taxon>Basidiobolales</taxon>
        <taxon>Basidiobolaceae</taxon>
        <taxon>Basidiobolus</taxon>
    </lineage>
</organism>